<sequence>MAPRRVREPNLLLAQLLAEAGWSPGRLARKINAVLGAGTVAETAPYHWRDAGAVPRPPLPDLTARLLGDHLGRTVLARDLWGRDREAIRRLPEAADGLVQPFTRDGLDHIVETWVAEALTDRHTVLAATGAGLLAAVAVYLDATVPAPRGRTGAHPDLPAAGPLVDQVEAALPLLQQLDDEQGGARHLPYVGAQMRAVALLIKDGGHRPHIETRLIQALAEIGQLAGWMAFDADRHGLAQRYFISALHAADAVADRALAAHILADLAFQAASRNHAADARALNDAAERSARAADQARTLLDAPPQQQVEPRWMYYLSPSHLNAQTGYALICLGRAQLHDGARPAAARRALRRGTALLATGAHNIGPTTYGQRRALYEGAWLALGQLAAGELEAACATAEGALARLERVNSPRSASLLAQLHNELTRRTRNPFAADFAPRLGRALDLYHRQHPAR</sequence>
<comment type="caution">
    <text evidence="1">The sequence shown here is derived from an EMBL/GenBank/DDBJ whole genome shotgun (WGS) entry which is preliminary data.</text>
</comment>
<dbReference type="STRING" id="1428644.BIV57_13230"/>
<name>A0A1J7BE92_9ACTN</name>
<gene>
    <name evidence="1" type="ORF">BIV57_13230</name>
</gene>
<reference evidence="1 2" key="1">
    <citation type="submission" date="2016-10" db="EMBL/GenBank/DDBJ databases">
        <title>Genome sequence of Streptomyces gilvigriseus MUSC 26.</title>
        <authorList>
            <person name="Lee L.-H."/>
            <person name="Ser H.-L."/>
        </authorList>
    </citation>
    <scope>NUCLEOTIDE SEQUENCE [LARGE SCALE GENOMIC DNA]</scope>
    <source>
        <strain evidence="1 2">MUSC 26</strain>
    </source>
</reference>
<accession>A0A1J7BE92</accession>
<evidence type="ECO:0000313" key="1">
    <source>
        <dbReference type="EMBL" id="OIV36950.1"/>
    </source>
</evidence>
<dbReference type="NCBIfam" id="NF046037">
    <property type="entry name" value="carphisopro"/>
    <property type="match status" value="1"/>
</dbReference>
<organism evidence="1 2">
    <name type="scientific">Mangrovactinospora gilvigrisea</name>
    <dbReference type="NCBI Taxonomy" id="1428644"/>
    <lineage>
        <taxon>Bacteria</taxon>
        <taxon>Bacillati</taxon>
        <taxon>Actinomycetota</taxon>
        <taxon>Actinomycetes</taxon>
        <taxon>Kitasatosporales</taxon>
        <taxon>Streptomycetaceae</taxon>
        <taxon>Mangrovactinospora</taxon>
    </lineage>
</organism>
<evidence type="ECO:0000313" key="2">
    <source>
        <dbReference type="Proteomes" id="UP000243342"/>
    </source>
</evidence>
<keyword evidence="2" id="KW-1185">Reference proteome</keyword>
<dbReference type="RefSeq" id="WP_071657024.1">
    <property type="nucleotide sequence ID" value="NZ_MLCF01000067.1"/>
</dbReference>
<protein>
    <recommendedName>
        <fullName evidence="3">Transcriptional regulator</fullName>
    </recommendedName>
</protein>
<dbReference type="OrthoDB" id="3323621at2"/>
<dbReference type="EMBL" id="MLCF01000067">
    <property type="protein sequence ID" value="OIV36950.1"/>
    <property type="molecule type" value="Genomic_DNA"/>
</dbReference>
<proteinExistence type="predicted"/>
<dbReference type="InterPro" id="IPR059216">
    <property type="entry name" value="LeuA_carph_isopro_dom"/>
</dbReference>
<dbReference type="AlphaFoldDB" id="A0A1J7BE92"/>
<dbReference type="Proteomes" id="UP000243342">
    <property type="component" value="Unassembled WGS sequence"/>
</dbReference>
<evidence type="ECO:0008006" key="3">
    <source>
        <dbReference type="Google" id="ProtNLM"/>
    </source>
</evidence>